<dbReference type="EMBL" id="AP026866">
    <property type="protein sequence ID" value="BDS06573.1"/>
    <property type="molecule type" value="Genomic_DNA"/>
</dbReference>
<evidence type="ECO:0000313" key="3">
    <source>
        <dbReference type="EMBL" id="BDS06573.1"/>
    </source>
</evidence>
<evidence type="ECO:0000259" key="2">
    <source>
        <dbReference type="Pfam" id="PF07589"/>
    </source>
</evidence>
<accession>A0AAT9FKV5</accession>
<dbReference type="AlphaFoldDB" id="A0AAT9FKV5"/>
<dbReference type="InterPro" id="IPR013424">
    <property type="entry name" value="Ice-binding_C"/>
</dbReference>
<feature type="signal peptide" evidence="1">
    <location>
        <begin position="1"/>
        <end position="16"/>
    </location>
</feature>
<name>A0AAT9FKV5_9BACT</name>
<feature type="domain" description="Ice-binding protein C-terminal" evidence="2">
    <location>
        <begin position="242"/>
        <end position="265"/>
    </location>
</feature>
<dbReference type="NCBIfam" id="TIGR02595">
    <property type="entry name" value="PEP_CTERM"/>
    <property type="match status" value="1"/>
</dbReference>
<sequence length="265" mass="27789">MNAKFLASLVFSVGLAATQAASISVNFRIGNNDNNSVDAGESATQFESVDGANWNNITIAAFGNTSNTNNFNNTSLVNNSGDAAATLNTTIRNGGGTGYANYGFTSEPNQGSTGEAGLMHSYLNFGGTQTGETITVNNLASEFTSKGYKVYIFHDLNQDRNYGFNINDGSVSQSFWTQDSTTDADANDDGIMEWVRATGTTSGTATANGNYSLYTGFSGSSFTITGLSSEARATINGFQIVAVPEPSSTALLGLSGLALLLLRRR</sequence>
<keyword evidence="1" id="KW-0732">Signal</keyword>
<dbReference type="KEGG" id="osu:NT6N_16130"/>
<protein>
    <recommendedName>
        <fullName evidence="2">Ice-binding protein C-terminal domain-containing protein</fullName>
    </recommendedName>
</protein>
<feature type="chain" id="PRO_5043669667" description="Ice-binding protein C-terminal domain-containing protein" evidence="1">
    <location>
        <begin position="17"/>
        <end position="265"/>
    </location>
</feature>
<gene>
    <name evidence="3" type="ORF">NT6N_16130</name>
</gene>
<dbReference type="Pfam" id="PF07589">
    <property type="entry name" value="PEP-CTERM"/>
    <property type="match status" value="1"/>
</dbReference>
<proteinExistence type="predicted"/>
<reference evidence="3" key="1">
    <citation type="submission" date="2024-07" db="EMBL/GenBank/DDBJ databases">
        <title>Complete genome sequence of Verrucomicrobiaceae bacterium NT6N.</title>
        <authorList>
            <person name="Huang C."/>
            <person name="Takami H."/>
            <person name="Hamasaki K."/>
        </authorList>
    </citation>
    <scope>NUCLEOTIDE SEQUENCE</scope>
    <source>
        <strain evidence="3">NT6N</strain>
    </source>
</reference>
<organism evidence="3">
    <name type="scientific">Oceaniferula spumae</name>
    <dbReference type="NCBI Taxonomy" id="2979115"/>
    <lineage>
        <taxon>Bacteria</taxon>
        <taxon>Pseudomonadati</taxon>
        <taxon>Verrucomicrobiota</taxon>
        <taxon>Verrucomicrobiia</taxon>
        <taxon>Verrucomicrobiales</taxon>
        <taxon>Verrucomicrobiaceae</taxon>
        <taxon>Oceaniferula</taxon>
    </lineage>
</organism>
<evidence type="ECO:0000256" key="1">
    <source>
        <dbReference type="SAM" id="SignalP"/>
    </source>
</evidence>